<comment type="subcellular location">
    <subcellularLocation>
        <location evidence="1">Cell membrane</location>
        <topology evidence="1">Multi-pass membrane protein</topology>
    </subcellularLocation>
</comment>
<evidence type="ECO:0000256" key="1">
    <source>
        <dbReference type="ARBA" id="ARBA00004651"/>
    </source>
</evidence>
<keyword evidence="3 9" id="KW-0812">Transmembrane</keyword>
<keyword evidence="13" id="KW-1185">Reference proteome</keyword>
<dbReference type="Pfam" id="PF00672">
    <property type="entry name" value="HAMP"/>
    <property type="match status" value="1"/>
</dbReference>
<dbReference type="InterPro" id="IPR003660">
    <property type="entry name" value="HAMP_dom"/>
</dbReference>
<dbReference type="Pfam" id="PF17200">
    <property type="entry name" value="sCache_2"/>
    <property type="match status" value="1"/>
</dbReference>
<dbReference type="PANTHER" id="PTHR32089:SF112">
    <property type="entry name" value="LYSOZYME-LIKE PROTEIN-RELATED"/>
    <property type="match status" value="1"/>
</dbReference>
<dbReference type="SMART" id="SM01049">
    <property type="entry name" value="Cache_2"/>
    <property type="match status" value="1"/>
</dbReference>
<evidence type="ECO:0000256" key="8">
    <source>
        <dbReference type="PROSITE-ProRule" id="PRU00284"/>
    </source>
</evidence>
<dbReference type="PROSITE" id="PS50885">
    <property type="entry name" value="HAMP"/>
    <property type="match status" value="1"/>
</dbReference>
<dbReference type="AlphaFoldDB" id="A0A4Q7ZUW4"/>
<dbReference type="SMART" id="SM00304">
    <property type="entry name" value="HAMP"/>
    <property type="match status" value="1"/>
</dbReference>
<evidence type="ECO:0000313" key="13">
    <source>
        <dbReference type="Proteomes" id="UP000292564"/>
    </source>
</evidence>
<dbReference type="RefSeq" id="WP_165449674.1">
    <property type="nucleotide sequence ID" value="NZ_SHKY01000001.1"/>
</dbReference>
<feature type="transmembrane region" description="Helical" evidence="9">
    <location>
        <begin position="20"/>
        <end position="41"/>
    </location>
</feature>
<dbReference type="GO" id="GO:0006935">
    <property type="term" value="P:chemotaxis"/>
    <property type="evidence" value="ECO:0007669"/>
    <property type="project" value="InterPro"/>
</dbReference>
<dbReference type="Gene3D" id="3.30.450.20">
    <property type="entry name" value="PAS domain"/>
    <property type="match status" value="1"/>
</dbReference>
<evidence type="ECO:0000256" key="9">
    <source>
        <dbReference type="SAM" id="Phobius"/>
    </source>
</evidence>
<sequence>MNAVTMRLRQLTKPGVTARLAVMILLALTSIVAVVISSLVTTRDSLMAERKLQTRHVVEAVTGVVNGYIAKEATGELTREQAQRQAIAAVRTLRYAGDNYLWINDMTPRMVMHPMKPELNGQDLTGNTDPTGKHLFVEMVDVVKADGAGTVEYYWPKPGKKDPQPKVSYVQGVPNWGWVIGSGVYVDDVDAAAAAQARTTGIVGAIGLLLLTVTAWRIVRRISSAIGRIRRTLQRVAAGDLTARVDLDGNDDLARMAAAVDAAVANNRAAIGQLHDAAEAVAANSAQLEAASAEISTVTADTAQQAKRMNATAEGVAVQVGTMASGAEEMHASIAEIASSAADAARVTADAVTAADSASATVSRLGASSAEISDVIALIDSIAKQTNLLALNATIEAARAGEQGKGFAVVATEVKTLANATAEATAEVAAKITAIQEDTGSAVEAIGGITAVIDKISDYQITIAAAVEQQETTTNLLSSGTASTSGQVSDMNAVIGEVAGAAGSAATHAEQVSVAAAELAELAGSIRTLTTRFTV</sequence>
<organism evidence="12 13">
    <name type="scientific">Krasilnikovia cinnamomea</name>
    <dbReference type="NCBI Taxonomy" id="349313"/>
    <lineage>
        <taxon>Bacteria</taxon>
        <taxon>Bacillati</taxon>
        <taxon>Actinomycetota</taxon>
        <taxon>Actinomycetes</taxon>
        <taxon>Micromonosporales</taxon>
        <taxon>Micromonosporaceae</taxon>
        <taxon>Krasilnikovia</taxon>
    </lineage>
</organism>
<dbReference type="Proteomes" id="UP000292564">
    <property type="component" value="Unassembled WGS sequence"/>
</dbReference>
<keyword evidence="5 9" id="KW-0472">Membrane</keyword>
<dbReference type="InterPro" id="IPR004090">
    <property type="entry name" value="Chemotax_Me-accpt_rcpt"/>
</dbReference>
<gene>
    <name evidence="12" type="ORF">EV385_6384</name>
</gene>
<keyword evidence="6 8" id="KW-0807">Transducer</keyword>
<dbReference type="CDD" id="cd06225">
    <property type="entry name" value="HAMP"/>
    <property type="match status" value="1"/>
</dbReference>
<evidence type="ECO:0000313" key="12">
    <source>
        <dbReference type="EMBL" id="RZU54433.1"/>
    </source>
</evidence>
<dbReference type="PRINTS" id="PR00260">
    <property type="entry name" value="CHEMTRNSDUCR"/>
</dbReference>
<dbReference type="Gene3D" id="1.10.287.950">
    <property type="entry name" value="Methyl-accepting chemotaxis protein"/>
    <property type="match status" value="1"/>
</dbReference>
<dbReference type="SUPFAM" id="SSF58104">
    <property type="entry name" value="Methyl-accepting chemotaxis protein (MCP) signaling domain"/>
    <property type="match status" value="1"/>
</dbReference>
<keyword evidence="2" id="KW-1003">Cell membrane</keyword>
<dbReference type="GO" id="GO:0005886">
    <property type="term" value="C:plasma membrane"/>
    <property type="evidence" value="ECO:0007669"/>
    <property type="project" value="UniProtKB-SubCell"/>
</dbReference>
<evidence type="ECO:0000256" key="3">
    <source>
        <dbReference type="ARBA" id="ARBA00022692"/>
    </source>
</evidence>
<evidence type="ECO:0000259" key="11">
    <source>
        <dbReference type="PROSITE" id="PS50885"/>
    </source>
</evidence>
<dbReference type="Pfam" id="PF00015">
    <property type="entry name" value="MCPsignal"/>
    <property type="match status" value="1"/>
</dbReference>
<dbReference type="PANTHER" id="PTHR32089">
    <property type="entry name" value="METHYL-ACCEPTING CHEMOTAXIS PROTEIN MCPB"/>
    <property type="match status" value="1"/>
</dbReference>
<evidence type="ECO:0000256" key="7">
    <source>
        <dbReference type="ARBA" id="ARBA00029447"/>
    </source>
</evidence>
<comment type="caution">
    <text evidence="12">The sequence shown here is derived from an EMBL/GenBank/DDBJ whole genome shotgun (WGS) entry which is preliminary data.</text>
</comment>
<protein>
    <submittedName>
        <fullName evidence="12">Methyl-accepting chemotaxis sensory transducer with Cache sensor</fullName>
    </submittedName>
</protein>
<proteinExistence type="inferred from homology"/>
<evidence type="ECO:0000256" key="4">
    <source>
        <dbReference type="ARBA" id="ARBA00022989"/>
    </source>
</evidence>
<evidence type="ECO:0000256" key="6">
    <source>
        <dbReference type="ARBA" id="ARBA00023224"/>
    </source>
</evidence>
<dbReference type="InterPro" id="IPR033480">
    <property type="entry name" value="sCache_2"/>
</dbReference>
<evidence type="ECO:0000256" key="5">
    <source>
        <dbReference type="ARBA" id="ARBA00023136"/>
    </source>
</evidence>
<comment type="similarity">
    <text evidence="7">Belongs to the methyl-accepting chemotaxis (MCP) protein family.</text>
</comment>
<dbReference type="SMART" id="SM00283">
    <property type="entry name" value="MA"/>
    <property type="match status" value="1"/>
</dbReference>
<keyword evidence="4 9" id="KW-1133">Transmembrane helix</keyword>
<evidence type="ECO:0000259" key="10">
    <source>
        <dbReference type="PROSITE" id="PS50111"/>
    </source>
</evidence>
<dbReference type="GO" id="GO:0007165">
    <property type="term" value="P:signal transduction"/>
    <property type="evidence" value="ECO:0007669"/>
    <property type="project" value="UniProtKB-KW"/>
</dbReference>
<dbReference type="GO" id="GO:0004888">
    <property type="term" value="F:transmembrane signaling receptor activity"/>
    <property type="evidence" value="ECO:0007669"/>
    <property type="project" value="InterPro"/>
</dbReference>
<name>A0A4Q7ZUW4_9ACTN</name>
<accession>A0A4Q7ZUW4</accession>
<feature type="domain" description="HAMP" evidence="11">
    <location>
        <begin position="220"/>
        <end position="272"/>
    </location>
</feature>
<dbReference type="EMBL" id="SHKY01000001">
    <property type="protein sequence ID" value="RZU54433.1"/>
    <property type="molecule type" value="Genomic_DNA"/>
</dbReference>
<reference evidence="12 13" key="1">
    <citation type="submission" date="2019-02" db="EMBL/GenBank/DDBJ databases">
        <title>Sequencing the genomes of 1000 actinobacteria strains.</title>
        <authorList>
            <person name="Klenk H.-P."/>
        </authorList>
    </citation>
    <scope>NUCLEOTIDE SEQUENCE [LARGE SCALE GENOMIC DNA]</scope>
    <source>
        <strain evidence="12 13">DSM 45162</strain>
    </source>
</reference>
<evidence type="ECO:0000256" key="2">
    <source>
        <dbReference type="ARBA" id="ARBA00022475"/>
    </source>
</evidence>
<dbReference type="InterPro" id="IPR004089">
    <property type="entry name" value="MCPsignal_dom"/>
</dbReference>
<feature type="domain" description="Methyl-accepting transducer" evidence="10">
    <location>
        <begin position="277"/>
        <end position="520"/>
    </location>
</feature>
<dbReference type="PROSITE" id="PS50111">
    <property type="entry name" value="CHEMOTAXIS_TRANSDUC_2"/>
    <property type="match status" value="1"/>
</dbReference>